<organism evidence="5">
    <name type="scientific">Caenorhabditis brenneri</name>
    <name type="common">Nematode worm</name>
    <dbReference type="NCBI Taxonomy" id="135651"/>
    <lineage>
        <taxon>Eukaryota</taxon>
        <taxon>Metazoa</taxon>
        <taxon>Ecdysozoa</taxon>
        <taxon>Nematoda</taxon>
        <taxon>Chromadorea</taxon>
        <taxon>Rhabditida</taxon>
        <taxon>Rhabditina</taxon>
        <taxon>Rhabditomorpha</taxon>
        <taxon>Rhabditoidea</taxon>
        <taxon>Rhabditidae</taxon>
        <taxon>Peloderinae</taxon>
        <taxon>Caenorhabditis</taxon>
    </lineage>
</organism>
<proteinExistence type="inferred from homology"/>
<comment type="pathway">
    <text evidence="2">Carbohydrate degradation; pentose phosphate pathway; D-ribulose 5-phosphate from D-glucose 6-phosphate (oxidative stage): step 2/3.</text>
</comment>
<reference evidence="5" key="1">
    <citation type="submission" date="2011-07" db="EMBL/GenBank/DDBJ databases">
        <authorList>
            <consortium name="Caenorhabditis brenneri Sequencing and Analysis Consortium"/>
            <person name="Wilson R.K."/>
        </authorList>
    </citation>
    <scope>NUCLEOTIDE SEQUENCE [LARGE SCALE GENOMIC DNA]</scope>
    <source>
        <strain evidence="5">PB2801</strain>
    </source>
</reference>
<dbReference type="InterPro" id="IPR005900">
    <property type="entry name" value="6-phosphogluconolactonase_DevB"/>
</dbReference>
<comment type="similarity">
    <text evidence="1 2">Belongs to the glucosamine/galactosamine-6-phosphate isomerase family. 6-phosphogluconolactonase subfamily.</text>
</comment>
<keyword evidence="5" id="KW-1185">Reference proteome</keyword>
<keyword evidence="2" id="KW-0378">Hydrolase</keyword>
<gene>
    <name evidence="4" type="ORF">CAEBREN_24262</name>
</gene>
<dbReference type="OrthoDB" id="432544at2759"/>
<dbReference type="CDD" id="cd01400">
    <property type="entry name" value="6PGL"/>
    <property type="match status" value="1"/>
</dbReference>
<dbReference type="InterPro" id="IPR039104">
    <property type="entry name" value="6PGL"/>
</dbReference>
<dbReference type="FunCoup" id="G0P4V5">
    <property type="interactions" value="2602"/>
</dbReference>
<dbReference type="InterPro" id="IPR037171">
    <property type="entry name" value="NagB/RpiA_transferase-like"/>
</dbReference>
<sequence length="260" mass="29496">MKPQLNVSADDRELNKQLCTYIHEKLTYLLEQSGIISIGVSGGSMPKVFSKAFLHVTSEIRNLNWKRIRIFMVDERNVEIEDEDSNLGAYLKLFPEELHEIFVPFPYHKDVRHSAREYELNLRKYLLPEQLNNIARFDMLFLGVGPDGHTASIFPGRERLEKVNELNWVGAVSESPKPPPSRVTLTLQCIQHAKNTAFIISGRQKAEIVRGIWHRDFKYPAAQARPYNGKLTLFVDEDAAVGIPNPESGSESDSTPPPLG</sequence>
<dbReference type="Proteomes" id="UP000008068">
    <property type="component" value="Unassembled WGS sequence"/>
</dbReference>
<evidence type="ECO:0000259" key="3">
    <source>
        <dbReference type="Pfam" id="PF01182"/>
    </source>
</evidence>
<dbReference type="InParanoid" id="G0P4V5"/>
<dbReference type="GO" id="GO:0005634">
    <property type="term" value="C:nucleus"/>
    <property type="evidence" value="ECO:0007669"/>
    <property type="project" value="EnsemblMetazoa"/>
</dbReference>
<dbReference type="GO" id="GO:0017057">
    <property type="term" value="F:6-phosphogluconolactonase activity"/>
    <property type="evidence" value="ECO:0007669"/>
    <property type="project" value="UniProtKB-UniRule"/>
</dbReference>
<dbReference type="SUPFAM" id="SSF100950">
    <property type="entry name" value="NagB/RpiA/CoA transferase-like"/>
    <property type="match status" value="1"/>
</dbReference>
<dbReference type="UniPathway" id="UPA00115">
    <property type="reaction ID" value="UER00409"/>
</dbReference>
<dbReference type="NCBIfam" id="TIGR01198">
    <property type="entry name" value="pgl"/>
    <property type="match status" value="1"/>
</dbReference>
<evidence type="ECO:0000313" key="4">
    <source>
        <dbReference type="EMBL" id="EGT45091.1"/>
    </source>
</evidence>
<accession>G0P4V5</accession>
<dbReference type="EC" id="3.1.1.31" evidence="2"/>
<dbReference type="Pfam" id="PF01182">
    <property type="entry name" value="Glucosamine_iso"/>
    <property type="match status" value="1"/>
</dbReference>
<comment type="catalytic activity">
    <reaction evidence="2">
        <text>6-phospho-D-glucono-1,5-lactone + H2O = 6-phospho-D-gluconate + H(+)</text>
        <dbReference type="Rhea" id="RHEA:12556"/>
        <dbReference type="ChEBI" id="CHEBI:15377"/>
        <dbReference type="ChEBI" id="CHEBI:15378"/>
        <dbReference type="ChEBI" id="CHEBI:57955"/>
        <dbReference type="ChEBI" id="CHEBI:58759"/>
        <dbReference type="EC" id="3.1.1.31"/>
    </reaction>
</comment>
<protein>
    <recommendedName>
        <fullName evidence="2">6-phosphogluconolactonase</fullName>
        <shortName evidence="2">6PGL</shortName>
        <ecNumber evidence="2">3.1.1.31</ecNumber>
    </recommendedName>
</protein>
<name>G0P4V5_CAEBE</name>
<dbReference type="EMBL" id="GL380069">
    <property type="protein sequence ID" value="EGT45091.1"/>
    <property type="molecule type" value="Genomic_DNA"/>
</dbReference>
<comment type="function">
    <text evidence="2">Hydrolysis of 6-phosphogluconolactone to 6-phosphogluconate.</text>
</comment>
<dbReference type="AlphaFoldDB" id="G0P4V5"/>
<dbReference type="GO" id="GO:0005975">
    <property type="term" value="P:carbohydrate metabolic process"/>
    <property type="evidence" value="ECO:0007669"/>
    <property type="project" value="UniProtKB-UniRule"/>
</dbReference>
<evidence type="ECO:0000256" key="1">
    <source>
        <dbReference type="ARBA" id="ARBA00010662"/>
    </source>
</evidence>
<dbReference type="STRING" id="135651.G0P4V5"/>
<dbReference type="OMA" id="IAMSQST"/>
<evidence type="ECO:0000313" key="5">
    <source>
        <dbReference type="Proteomes" id="UP000008068"/>
    </source>
</evidence>
<dbReference type="Gene3D" id="3.40.50.1360">
    <property type="match status" value="1"/>
</dbReference>
<dbReference type="PANTHER" id="PTHR11054:SF0">
    <property type="entry name" value="6-PHOSPHOGLUCONOLACTONASE"/>
    <property type="match status" value="1"/>
</dbReference>
<dbReference type="PANTHER" id="PTHR11054">
    <property type="entry name" value="6-PHOSPHOGLUCONOLACTONASE"/>
    <property type="match status" value="1"/>
</dbReference>
<dbReference type="GO" id="GO:0006098">
    <property type="term" value="P:pentose-phosphate shunt"/>
    <property type="evidence" value="ECO:0007669"/>
    <property type="project" value="UniProtKB-UniPathway"/>
</dbReference>
<dbReference type="HOGENOM" id="CLU_053947_0_1_1"/>
<dbReference type="InterPro" id="IPR006148">
    <property type="entry name" value="Glc/Gal-6P_isomerase"/>
</dbReference>
<feature type="domain" description="Glucosamine/galactosamine-6-phosphate isomerase" evidence="3">
    <location>
        <begin position="10"/>
        <end position="232"/>
    </location>
</feature>
<evidence type="ECO:0000256" key="2">
    <source>
        <dbReference type="RuleBase" id="RU365095"/>
    </source>
</evidence>
<dbReference type="eggNOG" id="KOG3147">
    <property type="taxonomic scope" value="Eukaryota"/>
</dbReference>